<gene>
    <name evidence="2" type="ORF">GCM10009105_09760</name>
</gene>
<evidence type="ECO:0000256" key="1">
    <source>
        <dbReference type="SAM" id="Phobius"/>
    </source>
</evidence>
<accession>A0ABN1IEE0</accession>
<proteinExistence type="predicted"/>
<feature type="transmembrane region" description="Helical" evidence="1">
    <location>
        <begin position="17"/>
        <end position="37"/>
    </location>
</feature>
<feature type="transmembrane region" description="Helical" evidence="1">
    <location>
        <begin position="208"/>
        <end position="230"/>
    </location>
</feature>
<keyword evidence="1" id="KW-0472">Membrane</keyword>
<keyword evidence="3" id="KW-1185">Reference proteome</keyword>
<evidence type="ECO:0000313" key="3">
    <source>
        <dbReference type="Proteomes" id="UP001501523"/>
    </source>
</evidence>
<dbReference type="EMBL" id="BAAAEU010000004">
    <property type="protein sequence ID" value="GAA0709361.1"/>
    <property type="molecule type" value="Genomic_DNA"/>
</dbReference>
<protein>
    <submittedName>
        <fullName evidence="2">Uncharacterized protein</fullName>
    </submittedName>
</protein>
<keyword evidence="1" id="KW-1133">Transmembrane helix</keyword>
<evidence type="ECO:0000313" key="2">
    <source>
        <dbReference type="EMBL" id="GAA0709361.1"/>
    </source>
</evidence>
<sequence>MTEVEKTSNSTNHYLHLHYGIVILLYAIATWLAYALLSIPAAHASFIASLSSAAILATFGSAIATIGSLWTGDYANRATLNVDILFRDILKQDAWRRWPFLLRGGKKKLFGGNIQQVELRNPKIPLNVGSHDIEVLVPTVKADFFDLPLFKNVVPLLRFRAAAHTTIINSPQDDVFPKNQLKPVEQYFAYECLTDIWWSVFVFRTARYVVHFGAALTIASAVMGGAAAFASAV</sequence>
<comment type="caution">
    <text evidence="2">The sequence shown here is derived from an EMBL/GenBank/DDBJ whole genome shotgun (WGS) entry which is preliminary data.</text>
</comment>
<name>A0ABN1IEE0_9GAMM</name>
<keyword evidence="1" id="KW-0812">Transmembrane</keyword>
<dbReference type="RefSeq" id="WP_379988894.1">
    <property type="nucleotide sequence ID" value="NZ_JBHSMO010000005.1"/>
</dbReference>
<organism evidence="2 3">
    <name type="scientific">Dokdonella soli</name>
    <dbReference type="NCBI Taxonomy" id="529810"/>
    <lineage>
        <taxon>Bacteria</taxon>
        <taxon>Pseudomonadati</taxon>
        <taxon>Pseudomonadota</taxon>
        <taxon>Gammaproteobacteria</taxon>
        <taxon>Lysobacterales</taxon>
        <taxon>Rhodanobacteraceae</taxon>
        <taxon>Dokdonella</taxon>
    </lineage>
</organism>
<feature type="transmembrane region" description="Helical" evidence="1">
    <location>
        <begin position="44"/>
        <end position="70"/>
    </location>
</feature>
<reference evidence="2 3" key="1">
    <citation type="journal article" date="2019" name="Int. J. Syst. Evol. Microbiol.">
        <title>The Global Catalogue of Microorganisms (GCM) 10K type strain sequencing project: providing services to taxonomists for standard genome sequencing and annotation.</title>
        <authorList>
            <consortium name="The Broad Institute Genomics Platform"/>
            <consortium name="The Broad Institute Genome Sequencing Center for Infectious Disease"/>
            <person name="Wu L."/>
            <person name="Ma J."/>
        </authorList>
    </citation>
    <scope>NUCLEOTIDE SEQUENCE [LARGE SCALE GENOMIC DNA]</scope>
    <source>
        <strain evidence="2 3">JCM 15421</strain>
    </source>
</reference>
<dbReference type="Proteomes" id="UP001501523">
    <property type="component" value="Unassembled WGS sequence"/>
</dbReference>